<reference evidence="3" key="1">
    <citation type="submission" date="2023-07" db="EMBL/GenBank/DDBJ databases">
        <title>Enrichment on poylsaccharides allowed isolation of novel metabolic and taxonomic groups of Haloarchaea.</title>
        <authorList>
            <person name="Sorokin D.Y."/>
            <person name="Elcheninov A.G."/>
            <person name="Khizhniak T.V."/>
            <person name="Kolganova T.V."/>
            <person name="Kublanov I.V."/>
        </authorList>
    </citation>
    <scope>NUCLEOTIDE SEQUENCE [LARGE SCALE GENOMIC DNA]</scope>
    <source>
        <strain evidence="3">HArc-curdl5-1</strain>
    </source>
</reference>
<gene>
    <name evidence="2" type="ORF">OB916_15785</name>
</gene>
<accession>A0ABT2Q7K1</accession>
<comment type="caution">
    <text evidence="2">The sequence shown here is derived from an EMBL/GenBank/DDBJ whole genome shotgun (WGS) entry which is preliminary data.</text>
</comment>
<organism evidence="2 3">
    <name type="scientific">Halapricum hydrolyticum</name>
    <dbReference type="NCBI Taxonomy" id="2979991"/>
    <lineage>
        <taxon>Archaea</taxon>
        <taxon>Methanobacteriati</taxon>
        <taxon>Methanobacteriota</taxon>
        <taxon>Stenosarchaea group</taxon>
        <taxon>Halobacteria</taxon>
        <taxon>Halobacteriales</taxon>
        <taxon>Haloarculaceae</taxon>
        <taxon>Halapricum</taxon>
    </lineage>
</organism>
<sequence length="62" mass="6890">SNTRVHDRKSVIGIICPCYRLRHAPTSTCKAEYEVRDGSVYDVTDEGAENEGQQSREGMSDA</sequence>
<evidence type="ECO:0000313" key="2">
    <source>
        <dbReference type="EMBL" id="MCU4719509.1"/>
    </source>
</evidence>
<dbReference type="RefSeq" id="WP_315910254.1">
    <property type="nucleotide sequence ID" value="NZ_JAOPKC010000030.1"/>
</dbReference>
<protein>
    <submittedName>
        <fullName evidence="2">Uncharacterized protein</fullName>
    </submittedName>
</protein>
<evidence type="ECO:0000256" key="1">
    <source>
        <dbReference type="SAM" id="MobiDB-lite"/>
    </source>
</evidence>
<feature type="non-terminal residue" evidence="2">
    <location>
        <position position="1"/>
    </location>
</feature>
<evidence type="ECO:0000313" key="3">
    <source>
        <dbReference type="Proteomes" id="UP001208186"/>
    </source>
</evidence>
<feature type="compositionally biased region" description="Polar residues" evidence="1">
    <location>
        <begin position="51"/>
        <end position="62"/>
    </location>
</feature>
<dbReference type="EMBL" id="JAOPKC010000030">
    <property type="protein sequence ID" value="MCU4719509.1"/>
    <property type="molecule type" value="Genomic_DNA"/>
</dbReference>
<keyword evidence="3" id="KW-1185">Reference proteome</keyword>
<feature type="region of interest" description="Disordered" evidence="1">
    <location>
        <begin position="41"/>
        <end position="62"/>
    </location>
</feature>
<proteinExistence type="predicted"/>
<dbReference type="Proteomes" id="UP001208186">
    <property type="component" value="Unassembled WGS sequence"/>
</dbReference>
<name>A0ABT2Q7K1_9EURY</name>